<evidence type="ECO:0000313" key="2">
    <source>
        <dbReference type="Proteomes" id="UP000095283"/>
    </source>
</evidence>
<protein>
    <submittedName>
        <fullName evidence="3">Uncharacterized protein</fullName>
    </submittedName>
</protein>
<keyword evidence="2" id="KW-1185">Reference proteome</keyword>
<accession>A0A1I7WIB7</accession>
<dbReference type="AlphaFoldDB" id="A0A1I7WIB7"/>
<proteinExistence type="predicted"/>
<keyword evidence="1" id="KW-0812">Transmembrane</keyword>
<name>A0A1I7WIB7_HETBA</name>
<sequence>MRFKLFKYSYEILLQKKIHFFTLEILPRKCYFRHNNLAYSIKCCFKTLFVIVILYLVH</sequence>
<organism evidence="2 3">
    <name type="scientific">Heterorhabditis bacteriophora</name>
    <name type="common">Entomopathogenic nematode worm</name>
    <dbReference type="NCBI Taxonomy" id="37862"/>
    <lineage>
        <taxon>Eukaryota</taxon>
        <taxon>Metazoa</taxon>
        <taxon>Ecdysozoa</taxon>
        <taxon>Nematoda</taxon>
        <taxon>Chromadorea</taxon>
        <taxon>Rhabditida</taxon>
        <taxon>Rhabditina</taxon>
        <taxon>Rhabditomorpha</taxon>
        <taxon>Strongyloidea</taxon>
        <taxon>Heterorhabditidae</taxon>
        <taxon>Heterorhabditis</taxon>
    </lineage>
</organism>
<dbReference type="Proteomes" id="UP000095283">
    <property type="component" value="Unplaced"/>
</dbReference>
<feature type="transmembrane region" description="Helical" evidence="1">
    <location>
        <begin position="37"/>
        <end position="57"/>
    </location>
</feature>
<keyword evidence="1" id="KW-1133">Transmembrane helix</keyword>
<evidence type="ECO:0000256" key="1">
    <source>
        <dbReference type="SAM" id="Phobius"/>
    </source>
</evidence>
<reference evidence="3" key="1">
    <citation type="submission" date="2016-11" db="UniProtKB">
        <authorList>
            <consortium name="WormBaseParasite"/>
        </authorList>
    </citation>
    <scope>IDENTIFICATION</scope>
</reference>
<evidence type="ECO:0000313" key="3">
    <source>
        <dbReference type="WBParaSite" id="Hba_04751"/>
    </source>
</evidence>
<keyword evidence="1" id="KW-0472">Membrane</keyword>
<dbReference type="WBParaSite" id="Hba_04751">
    <property type="protein sequence ID" value="Hba_04751"/>
    <property type="gene ID" value="Hba_04751"/>
</dbReference>